<proteinExistence type="predicted"/>
<name>W3TZK2_BARQI</name>
<dbReference type="EMBL" id="AZZX01000006">
    <property type="protein sequence ID" value="ETS16855.1"/>
    <property type="molecule type" value="Genomic_DNA"/>
</dbReference>
<protein>
    <submittedName>
        <fullName evidence="1">Uncharacterized protein</fullName>
    </submittedName>
</protein>
<evidence type="ECO:0000313" key="2">
    <source>
        <dbReference type="Proteomes" id="UP000018945"/>
    </source>
</evidence>
<comment type="caution">
    <text evidence="1">The sequence shown here is derived from an EMBL/GenBank/DDBJ whole genome shotgun (WGS) entry which is preliminary data.</text>
</comment>
<accession>W3TZK2</accession>
<sequence>MASFFAEHQLSCPFYIDFWTLINLLSYVIKHMGNAFNTHFLAMGVKRLSTVRNKQEKSYQSFLLL</sequence>
<reference evidence="1 2" key="1">
    <citation type="submission" date="2013-12" db="EMBL/GenBank/DDBJ databases">
        <title>The Genome Sequence of Bartonella quintana JK 73.</title>
        <authorList>
            <consortium name="The Broad Institute Genomics Platform"/>
            <consortium name="The Broad Institute Genome Sequencing Center for Infectious Disease"/>
            <person name="Feldgarden M."/>
            <person name="Kirby J."/>
            <person name="Birtles R."/>
            <person name="Dasch G."/>
            <person name="Hendrix L."/>
            <person name="Koehler J."/>
            <person name="Kosoy M."/>
            <person name="Young S."/>
            <person name="Zeng Q."/>
            <person name="Gargeya S."/>
            <person name="Fitzgerald M."/>
            <person name="Abouelleil A."/>
            <person name="Alvarado L."/>
            <person name="Chapman S.B."/>
            <person name="Gainer-Dewar J."/>
            <person name="Goldberg J."/>
            <person name="Griggs A."/>
            <person name="Gujja S."/>
            <person name="Hansen M."/>
            <person name="Howarth C."/>
            <person name="Imamovic A."/>
            <person name="Ireland A."/>
            <person name="Larimer J."/>
            <person name="McCowan C."/>
            <person name="Murphy C."/>
            <person name="Pearson M."/>
            <person name="Poon T.W."/>
            <person name="Priest M."/>
            <person name="Roberts A."/>
            <person name="Saif S."/>
            <person name="Shea T."/>
            <person name="Sykes S."/>
            <person name="Wortman J."/>
            <person name="Nusbaum C."/>
            <person name="Birren B."/>
        </authorList>
    </citation>
    <scope>NUCLEOTIDE SEQUENCE [LARGE SCALE GENOMIC DNA]</scope>
    <source>
        <strain evidence="1 2">JK 73</strain>
    </source>
</reference>
<gene>
    <name evidence="1" type="ORF">Q649_00416</name>
</gene>
<organism evidence="1 2">
    <name type="scientific">Bartonella quintana JK 73</name>
    <dbReference type="NCBI Taxonomy" id="1402976"/>
    <lineage>
        <taxon>Bacteria</taxon>
        <taxon>Pseudomonadati</taxon>
        <taxon>Pseudomonadota</taxon>
        <taxon>Alphaproteobacteria</taxon>
        <taxon>Hyphomicrobiales</taxon>
        <taxon>Bartonellaceae</taxon>
        <taxon>Bartonella</taxon>
    </lineage>
</organism>
<evidence type="ECO:0000313" key="1">
    <source>
        <dbReference type="EMBL" id="ETS16855.1"/>
    </source>
</evidence>
<dbReference type="Proteomes" id="UP000018945">
    <property type="component" value="Unassembled WGS sequence"/>
</dbReference>
<dbReference type="HOGENOM" id="CLU_2840941_0_0_5"/>
<dbReference type="AlphaFoldDB" id="W3TZK2"/>